<dbReference type="AlphaFoldDB" id="A0AAV2LCA2"/>
<dbReference type="PANTHER" id="PTHR45784:SF3">
    <property type="entry name" value="C-TYPE LECTIN DOMAIN FAMILY 4 MEMBER K-LIKE-RELATED"/>
    <property type="match status" value="1"/>
</dbReference>
<reference evidence="3 4" key="1">
    <citation type="submission" date="2024-04" db="EMBL/GenBank/DDBJ databases">
        <authorList>
            <person name="Waldvogel A.-M."/>
            <person name="Schoenle A."/>
        </authorList>
    </citation>
    <scope>NUCLEOTIDE SEQUENCE [LARGE SCALE GENOMIC DNA]</scope>
</reference>
<accession>A0AAV2LCA2</accession>
<sequence>MAQNLQLLLLLGTISAVRTKYVYVEQKKTWLEALSVCERDYTTLAPVNNEHDIDLLRELGVSTSEYILFGLQRNRADTSKWIWSGGGEVTRFFWDENQPKPSDVVKPSYDDPLPRIMEL</sequence>
<dbReference type="Pfam" id="PF00059">
    <property type="entry name" value="Lectin_C"/>
    <property type="match status" value="1"/>
</dbReference>
<dbReference type="EMBL" id="OZ035844">
    <property type="protein sequence ID" value="CAL1597870.1"/>
    <property type="molecule type" value="Genomic_DNA"/>
</dbReference>
<name>A0AAV2LCA2_KNICA</name>
<gene>
    <name evidence="3" type="ORF">KC01_LOCUS26345</name>
</gene>
<keyword evidence="4" id="KW-1185">Reference proteome</keyword>
<dbReference type="InterPro" id="IPR016186">
    <property type="entry name" value="C-type_lectin-like/link_sf"/>
</dbReference>
<dbReference type="InterPro" id="IPR016187">
    <property type="entry name" value="CTDL_fold"/>
</dbReference>
<evidence type="ECO:0000256" key="1">
    <source>
        <dbReference type="SAM" id="SignalP"/>
    </source>
</evidence>
<evidence type="ECO:0000259" key="2">
    <source>
        <dbReference type="PROSITE" id="PS50041"/>
    </source>
</evidence>
<feature type="chain" id="PRO_5043651643" description="C-type lectin domain-containing protein" evidence="1">
    <location>
        <begin position="20"/>
        <end position="119"/>
    </location>
</feature>
<proteinExistence type="predicted"/>
<feature type="domain" description="C-type lectin" evidence="2">
    <location>
        <begin position="21"/>
        <end position="99"/>
    </location>
</feature>
<dbReference type="InterPro" id="IPR001304">
    <property type="entry name" value="C-type_lectin-like"/>
</dbReference>
<keyword evidence="1" id="KW-0732">Signal</keyword>
<organism evidence="3 4">
    <name type="scientific">Knipowitschia caucasica</name>
    <name type="common">Caucasian dwarf goby</name>
    <name type="synonym">Pomatoschistus caucasicus</name>
    <dbReference type="NCBI Taxonomy" id="637954"/>
    <lineage>
        <taxon>Eukaryota</taxon>
        <taxon>Metazoa</taxon>
        <taxon>Chordata</taxon>
        <taxon>Craniata</taxon>
        <taxon>Vertebrata</taxon>
        <taxon>Euteleostomi</taxon>
        <taxon>Actinopterygii</taxon>
        <taxon>Neopterygii</taxon>
        <taxon>Teleostei</taxon>
        <taxon>Neoteleostei</taxon>
        <taxon>Acanthomorphata</taxon>
        <taxon>Gobiaria</taxon>
        <taxon>Gobiiformes</taxon>
        <taxon>Gobioidei</taxon>
        <taxon>Gobiidae</taxon>
        <taxon>Gobiinae</taxon>
        <taxon>Knipowitschia</taxon>
    </lineage>
</organism>
<dbReference type="SUPFAM" id="SSF56436">
    <property type="entry name" value="C-type lectin-like"/>
    <property type="match status" value="1"/>
</dbReference>
<dbReference type="Gene3D" id="3.10.100.10">
    <property type="entry name" value="Mannose-Binding Protein A, subunit A"/>
    <property type="match status" value="1"/>
</dbReference>
<dbReference type="Proteomes" id="UP001497482">
    <property type="component" value="Chromosome 22"/>
</dbReference>
<dbReference type="PROSITE" id="PS50041">
    <property type="entry name" value="C_TYPE_LECTIN_2"/>
    <property type="match status" value="1"/>
</dbReference>
<evidence type="ECO:0000313" key="3">
    <source>
        <dbReference type="EMBL" id="CAL1597870.1"/>
    </source>
</evidence>
<feature type="signal peptide" evidence="1">
    <location>
        <begin position="1"/>
        <end position="19"/>
    </location>
</feature>
<dbReference type="PANTHER" id="PTHR45784">
    <property type="entry name" value="C-TYPE LECTIN DOMAIN FAMILY 20 MEMBER A-RELATED"/>
    <property type="match status" value="1"/>
</dbReference>
<protein>
    <recommendedName>
        <fullName evidence="2">C-type lectin domain-containing protein</fullName>
    </recommendedName>
</protein>
<evidence type="ECO:0000313" key="4">
    <source>
        <dbReference type="Proteomes" id="UP001497482"/>
    </source>
</evidence>